<feature type="active site" description="Proton donor" evidence="7">
    <location>
        <position position="173"/>
    </location>
</feature>
<feature type="binding site" evidence="8">
    <location>
        <position position="96"/>
    </location>
    <ligand>
        <name>substrate</name>
    </ligand>
</feature>
<feature type="binding site" evidence="8">
    <location>
        <position position="150"/>
    </location>
    <ligand>
        <name>substrate</name>
    </ligand>
</feature>
<dbReference type="InterPro" id="IPR001088">
    <property type="entry name" value="Glyco_hydro_4"/>
</dbReference>
<dbReference type="Pfam" id="PF02056">
    <property type="entry name" value="Glyco_hydro_4"/>
    <property type="match status" value="1"/>
</dbReference>
<evidence type="ECO:0000256" key="4">
    <source>
        <dbReference type="ARBA" id="ARBA00023027"/>
    </source>
</evidence>
<dbReference type="GO" id="GO:0046872">
    <property type="term" value="F:metal ion binding"/>
    <property type="evidence" value="ECO:0007669"/>
    <property type="project" value="UniProtKB-KW"/>
</dbReference>
<feature type="binding site" evidence="9">
    <location>
        <position position="202"/>
    </location>
    <ligand>
        <name>Mn(2+)</name>
        <dbReference type="ChEBI" id="CHEBI:29035"/>
    </ligand>
</feature>
<dbReference type="SUPFAM" id="SSF51735">
    <property type="entry name" value="NAD(P)-binding Rossmann-fold domains"/>
    <property type="match status" value="1"/>
</dbReference>
<evidence type="ECO:0000256" key="7">
    <source>
        <dbReference type="PIRSR" id="PIRSR601088-1"/>
    </source>
</evidence>
<feature type="domain" description="Glycosyl hydrolase family 4 C-terminal" evidence="12">
    <location>
        <begin position="197"/>
        <end position="418"/>
    </location>
</feature>
<sequence>MKTEQLNIAIAGGGSTYTPGIIQAILNNIQKLPIKEIRLYDIDEARNNDMFLIIDYMLKREKLTDVKLIATLDPAEAFTNSDFIFSQIRVGGMKMREKDEKIPLKHGLVGQETCGLGGFAYGLRSISGLLEIVGFVQKYAPDAWILNYTNPETIISEAVRRVYPKARMLNACDMTISIEETIAFNYGYDRKNWIAEYYGLNHFGWYTKIYDKSLERDVMPEIIEKLNTENMHVADFNEGDKTWQDAFNMMSVITKSFPNNIPNNYLEYYLYSDMVVEDSDKNYTRANMVMEGREKNTKEMAEKIRQGKTEDVLNFNFGEHGQYIVDMATSIMNDEHKRFMLIVPNHGAIPNLRPDAVVEVPAYVGATGAEPISLRENICDFHKGLMEAQVAAEKLLVDAYFEHSYQKALQAFTLNQTVPSARLAKLVLDEMIEANKKYWPELK</sequence>
<keyword evidence="4 11" id="KW-0520">NAD</keyword>
<evidence type="ECO:0000256" key="1">
    <source>
        <dbReference type="ARBA" id="ARBA00010141"/>
    </source>
</evidence>
<accession>A0A1I3DQ60</accession>
<dbReference type="Proteomes" id="UP000198668">
    <property type="component" value="Unassembled WGS sequence"/>
</dbReference>
<evidence type="ECO:0000256" key="6">
    <source>
        <dbReference type="ARBA" id="ARBA00023295"/>
    </source>
</evidence>
<organism evidence="13 14">
    <name type="scientific">Pisciglobus halotolerans</name>
    <dbReference type="NCBI Taxonomy" id="745365"/>
    <lineage>
        <taxon>Bacteria</taxon>
        <taxon>Bacillati</taxon>
        <taxon>Bacillota</taxon>
        <taxon>Bacilli</taxon>
        <taxon>Lactobacillales</taxon>
        <taxon>Carnobacteriaceae</taxon>
    </lineage>
</organism>
<proteinExistence type="inferred from homology"/>
<dbReference type="RefSeq" id="WP_092093607.1">
    <property type="nucleotide sequence ID" value="NZ_FOQE01000047.1"/>
</dbReference>
<dbReference type="GO" id="GO:0005975">
    <property type="term" value="P:carbohydrate metabolic process"/>
    <property type="evidence" value="ECO:0007669"/>
    <property type="project" value="InterPro"/>
</dbReference>
<keyword evidence="3 11" id="KW-0378">Hydrolase</keyword>
<feature type="active site" description="Proton acceptor" evidence="7">
    <location>
        <position position="265"/>
    </location>
</feature>
<keyword evidence="6 11" id="KW-0326">Glycosidase</keyword>
<gene>
    <name evidence="13" type="ORF">SAMN04489868_1476</name>
</gene>
<dbReference type="OrthoDB" id="9808275at2"/>
<dbReference type="Gene3D" id="3.90.110.10">
    <property type="entry name" value="Lactate dehydrogenase/glycoside hydrolase, family 4, C-terminal"/>
    <property type="match status" value="1"/>
</dbReference>
<keyword evidence="9" id="KW-0170">Cobalt</keyword>
<keyword evidence="14" id="KW-1185">Reference proteome</keyword>
<evidence type="ECO:0000313" key="14">
    <source>
        <dbReference type="Proteomes" id="UP000198668"/>
    </source>
</evidence>
<evidence type="ECO:0000313" key="13">
    <source>
        <dbReference type="EMBL" id="SFH88689.1"/>
    </source>
</evidence>
<dbReference type="PRINTS" id="PR00732">
    <property type="entry name" value="GLHYDRLASE4"/>
</dbReference>
<feature type="binding site" evidence="8">
    <location>
        <position position="285"/>
    </location>
    <ligand>
        <name>substrate</name>
    </ligand>
</feature>
<comment type="cofactor">
    <cofactor evidence="11">
        <name>NAD(+)</name>
        <dbReference type="ChEBI" id="CHEBI:57540"/>
    </cofactor>
    <text evidence="11">Binds 1 NAD(+) per subunit.</text>
</comment>
<dbReference type="Gene3D" id="3.40.50.720">
    <property type="entry name" value="NAD(P)-binding Rossmann-like Domain"/>
    <property type="match status" value="1"/>
</dbReference>
<dbReference type="SUPFAM" id="SSF56327">
    <property type="entry name" value="LDH C-terminal domain-like"/>
    <property type="match status" value="1"/>
</dbReference>
<evidence type="ECO:0000256" key="8">
    <source>
        <dbReference type="PIRSR" id="PIRSR601088-2"/>
    </source>
</evidence>
<evidence type="ECO:0000256" key="10">
    <source>
        <dbReference type="PIRSR" id="PIRSR601088-4"/>
    </source>
</evidence>
<dbReference type="PANTHER" id="PTHR32092">
    <property type="entry name" value="6-PHOSPHO-BETA-GLUCOSIDASE-RELATED"/>
    <property type="match status" value="1"/>
</dbReference>
<dbReference type="EMBL" id="FOQE01000047">
    <property type="protein sequence ID" value="SFH88689.1"/>
    <property type="molecule type" value="Genomic_DNA"/>
</dbReference>
<keyword evidence="2 9" id="KW-0479">Metal-binding</keyword>
<protein>
    <submittedName>
        <fullName evidence="13">Maltose-6'-phosphate glucosidase</fullName>
    </submittedName>
</protein>
<evidence type="ECO:0000259" key="12">
    <source>
        <dbReference type="Pfam" id="PF11975"/>
    </source>
</evidence>
<name>A0A1I3DQ60_9LACT</name>
<keyword evidence="9" id="KW-0408">Iron</keyword>
<evidence type="ECO:0000256" key="2">
    <source>
        <dbReference type="ARBA" id="ARBA00022723"/>
    </source>
</evidence>
<evidence type="ECO:0000256" key="3">
    <source>
        <dbReference type="ARBA" id="ARBA00022801"/>
    </source>
</evidence>
<keyword evidence="9" id="KW-0533">Nickel</keyword>
<feature type="binding site" evidence="9">
    <location>
        <position position="172"/>
    </location>
    <ligand>
        <name>Mn(2+)</name>
        <dbReference type="ChEBI" id="CHEBI:29035"/>
    </ligand>
</feature>
<feature type="site" description="Increases basicity of active site Tyr" evidence="10">
    <location>
        <position position="112"/>
    </location>
</feature>
<dbReference type="InterPro" id="IPR036291">
    <property type="entry name" value="NAD(P)-bd_dom_sf"/>
</dbReference>
<dbReference type="Pfam" id="PF11975">
    <property type="entry name" value="Glyco_hydro_4C"/>
    <property type="match status" value="1"/>
</dbReference>
<comment type="similarity">
    <text evidence="1 11">Belongs to the glycosyl hydrolase 4 family.</text>
</comment>
<dbReference type="PANTHER" id="PTHR32092:SF14">
    <property type="entry name" value="MALTOSE-6'-PHOSPHATE GLUCOSIDASE"/>
    <property type="match status" value="1"/>
</dbReference>
<dbReference type="GO" id="GO:0004553">
    <property type="term" value="F:hydrolase activity, hydrolyzing O-glycosyl compounds"/>
    <property type="evidence" value="ECO:0007669"/>
    <property type="project" value="InterPro"/>
</dbReference>
<dbReference type="GO" id="GO:0016616">
    <property type="term" value="F:oxidoreductase activity, acting on the CH-OH group of donors, NAD or NADP as acceptor"/>
    <property type="evidence" value="ECO:0007669"/>
    <property type="project" value="InterPro"/>
</dbReference>
<dbReference type="AlphaFoldDB" id="A0A1I3DQ60"/>
<evidence type="ECO:0000256" key="11">
    <source>
        <dbReference type="RuleBase" id="RU361152"/>
    </source>
</evidence>
<reference evidence="13 14" key="1">
    <citation type="submission" date="2016-10" db="EMBL/GenBank/DDBJ databases">
        <authorList>
            <person name="de Groot N.N."/>
        </authorList>
    </citation>
    <scope>NUCLEOTIDE SEQUENCE [LARGE SCALE GENOMIC DNA]</scope>
    <source>
        <strain evidence="13 14">DSM 27630</strain>
    </source>
</reference>
<keyword evidence="5 9" id="KW-0464">Manganese</keyword>
<evidence type="ECO:0000256" key="9">
    <source>
        <dbReference type="PIRSR" id="PIRSR601088-3"/>
    </source>
</evidence>
<dbReference type="InterPro" id="IPR015955">
    <property type="entry name" value="Lactate_DH/Glyco_Ohase_4_C"/>
</dbReference>
<evidence type="ECO:0000256" key="5">
    <source>
        <dbReference type="ARBA" id="ARBA00023211"/>
    </source>
</evidence>
<dbReference type="InterPro" id="IPR022616">
    <property type="entry name" value="Glyco_hydro_4_C"/>
</dbReference>